<keyword evidence="4" id="KW-1185">Reference proteome</keyword>
<evidence type="ECO:0000259" key="2">
    <source>
        <dbReference type="Pfam" id="PF00582"/>
    </source>
</evidence>
<accession>A0ABD6C5P4</accession>
<comment type="similarity">
    <text evidence="1">Belongs to the universal stress protein A family.</text>
</comment>
<protein>
    <submittedName>
        <fullName evidence="3">Universal stress protein</fullName>
    </submittedName>
</protein>
<dbReference type="AlphaFoldDB" id="A0ABD6C5P4"/>
<dbReference type="Pfam" id="PF00582">
    <property type="entry name" value="Usp"/>
    <property type="match status" value="1"/>
</dbReference>
<dbReference type="PANTHER" id="PTHR46268">
    <property type="entry name" value="STRESS RESPONSE PROTEIN NHAX"/>
    <property type="match status" value="1"/>
</dbReference>
<dbReference type="EMBL" id="JBHUDJ010000001">
    <property type="protein sequence ID" value="MFD1585602.1"/>
    <property type="molecule type" value="Genomic_DNA"/>
</dbReference>
<dbReference type="Gene3D" id="3.40.50.620">
    <property type="entry name" value="HUPs"/>
    <property type="match status" value="1"/>
</dbReference>
<proteinExistence type="inferred from homology"/>
<sequence>MSDLFERVLLPVASRDDARSTARALAPYVGEHVVAVHVVEKAGGAPDKASVEQREEEAERIFEIVHEELDDAVDVDTRIDYGTDVAETIFAAADEENATSVVFTPRGGSRWMRLLTGDVALDLITKRDRPVVVLPDGDTE</sequence>
<dbReference type="SUPFAM" id="SSF52402">
    <property type="entry name" value="Adenine nucleotide alpha hydrolases-like"/>
    <property type="match status" value="1"/>
</dbReference>
<evidence type="ECO:0000313" key="4">
    <source>
        <dbReference type="Proteomes" id="UP001597119"/>
    </source>
</evidence>
<feature type="domain" description="UspA" evidence="2">
    <location>
        <begin position="5"/>
        <end position="135"/>
    </location>
</feature>
<comment type="caution">
    <text evidence="3">The sequence shown here is derived from an EMBL/GenBank/DDBJ whole genome shotgun (WGS) entry which is preliminary data.</text>
</comment>
<dbReference type="PANTHER" id="PTHR46268:SF6">
    <property type="entry name" value="UNIVERSAL STRESS PROTEIN UP12"/>
    <property type="match status" value="1"/>
</dbReference>
<evidence type="ECO:0000256" key="1">
    <source>
        <dbReference type="ARBA" id="ARBA00008791"/>
    </source>
</evidence>
<gene>
    <name evidence="3" type="ORF">ACFR9U_01300</name>
</gene>
<dbReference type="InterPro" id="IPR006016">
    <property type="entry name" value="UspA"/>
</dbReference>
<reference evidence="3 4" key="1">
    <citation type="journal article" date="2019" name="Int. J. Syst. Evol. Microbiol.">
        <title>The Global Catalogue of Microorganisms (GCM) 10K type strain sequencing project: providing services to taxonomists for standard genome sequencing and annotation.</title>
        <authorList>
            <consortium name="The Broad Institute Genomics Platform"/>
            <consortium name="The Broad Institute Genome Sequencing Center for Infectious Disease"/>
            <person name="Wu L."/>
            <person name="Ma J."/>
        </authorList>
    </citation>
    <scope>NUCLEOTIDE SEQUENCE [LARGE SCALE GENOMIC DNA]</scope>
    <source>
        <strain evidence="3 4">CGMCC 1.12125</strain>
    </source>
</reference>
<dbReference type="RefSeq" id="WP_247377485.1">
    <property type="nucleotide sequence ID" value="NZ_JALLGV010000003.1"/>
</dbReference>
<name>A0ABD6C5P4_9EURY</name>
<organism evidence="3 4">
    <name type="scientific">Halorientalis brevis</name>
    <dbReference type="NCBI Taxonomy" id="1126241"/>
    <lineage>
        <taxon>Archaea</taxon>
        <taxon>Methanobacteriati</taxon>
        <taxon>Methanobacteriota</taxon>
        <taxon>Stenosarchaea group</taxon>
        <taxon>Halobacteria</taxon>
        <taxon>Halobacteriales</taxon>
        <taxon>Haloarculaceae</taxon>
        <taxon>Halorientalis</taxon>
    </lineage>
</organism>
<dbReference type="InterPro" id="IPR014729">
    <property type="entry name" value="Rossmann-like_a/b/a_fold"/>
</dbReference>
<dbReference type="Proteomes" id="UP001597119">
    <property type="component" value="Unassembled WGS sequence"/>
</dbReference>
<evidence type="ECO:0000313" key="3">
    <source>
        <dbReference type="EMBL" id="MFD1585602.1"/>
    </source>
</evidence>